<reference evidence="2" key="1">
    <citation type="journal article" date="2019" name="Int. J. Syst. Evol. Microbiol.">
        <title>The Global Catalogue of Microorganisms (GCM) 10K type strain sequencing project: providing services to taxonomists for standard genome sequencing and annotation.</title>
        <authorList>
            <consortium name="The Broad Institute Genomics Platform"/>
            <consortium name="The Broad Institute Genome Sequencing Center for Infectious Disease"/>
            <person name="Wu L."/>
            <person name="Ma J."/>
        </authorList>
    </citation>
    <scope>NUCLEOTIDE SEQUENCE [LARGE SCALE GENOMIC DNA]</scope>
    <source>
        <strain evidence="2">CECT 8010</strain>
    </source>
</reference>
<dbReference type="Proteomes" id="UP001595906">
    <property type="component" value="Unassembled WGS sequence"/>
</dbReference>
<dbReference type="RefSeq" id="WP_379012189.1">
    <property type="nucleotide sequence ID" value="NZ_JBHSDC010000002.1"/>
</dbReference>
<sequence>MTIAFIFFFPFNWLTLEVDFRLKLSEREKIVKMITDKTIPYDLDKSSRVEIPTEYENLSAGSANVVVESIDNTTCVFFYTFRGLTDNSAGFVYIPDEKIMSKFKVGQFGASTIFYDPIEITKIADHWYFIANT</sequence>
<evidence type="ECO:0000313" key="2">
    <source>
        <dbReference type="Proteomes" id="UP001595906"/>
    </source>
</evidence>
<name>A0ABV8PUR9_9BACT</name>
<keyword evidence="2" id="KW-1185">Reference proteome</keyword>
<protein>
    <submittedName>
        <fullName evidence="1">Uncharacterized protein</fullName>
    </submittedName>
</protein>
<proteinExistence type="predicted"/>
<evidence type="ECO:0000313" key="1">
    <source>
        <dbReference type="EMBL" id="MFC4230804.1"/>
    </source>
</evidence>
<gene>
    <name evidence="1" type="ORF">ACFOW1_02805</name>
</gene>
<organism evidence="1 2">
    <name type="scientific">Parasediminibacterium paludis</name>
    <dbReference type="NCBI Taxonomy" id="908966"/>
    <lineage>
        <taxon>Bacteria</taxon>
        <taxon>Pseudomonadati</taxon>
        <taxon>Bacteroidota</taxon>
        <taxon>Chitinophagia</taxon>
        <taxon>Chitinophagales</taxon>
        <taxon>Chitinophagaceae</taxon>
        <taxon>Parasediminibacterium</taxon>
    </lineage>
</organism>
<dbReference type="EMBL" id="JBHSDC010000002">
    <property type="protein sequence ID" value="MFC4230804.1"/>
    <property type="molecule type" value="Genomic_DNA"/>
</dbReference>
<accession>A0ABV8PUR9</accession>
<comment type="caution">
    <text evidence="1">The sequence shown here is derived from an EMBL/GenBank/DDBJ whole genome shotgun (WGS) entry which is preliminary data.</text>
</comment>